<keyword evidence="1" id="KW-0472">Membrane</keyword>
<dbReference type="EMBL" id="FOUJ01000004">
    <property type="protein sequence ID" value="SFM69211.1"/>
    <property type="molecule type" value="Genomic_DNA"/>
</dbReference>
<proteinExistence type="predicted"/>
<evidence type="ECO:0000256" key="1">
    <source>
        <dbReference type="SAM" id="Phobius"/>
    </source>
</evidence>
<accession>A0A1I4SXQ9</accession>
<dbReference type="AlphaFoldDB" id="A0A1I4SXQ9"/>
<keyword evidence="1" id="KW-0812">Transmembrane</keyword>
<evidence type="ECO:0000313" key="3">
    <source>
        <dbReference type="Proteomes" id="UP000198535"/>
    </source>
</evidence>
<reference evidence="3" key="1">
    <citation type="submission" date="2016-10" db="EMBL/GenBank/DDBJ databases">
        <authorList>
            <person name="Varghese N."/>
            <person name="Submissions S."/>
        </authorList>
    </citation>
    <scope>NUCLEOTIDE SEQUENCE [LARGE SCALE GENOMIC DNA]</scope>
    <source>
        <strain evidence="3">Mob M</strain>
    </source>
</reference>
<organism evidence="2 3">
    <name type="scientific">Methanolobus profundi</name>
    <dbReference type="NCBI Taxonomy" id="487685"/>
    <lineage>
        <taxon>Archaea</taxon>
        <taxon>Methanobacteriati</taxon>
        <taxon>Methanobacteriota</taxon>
        <taxon>Stenosarchaea group</taxon>
        <taxon>Methanomicrobia</taxon>
        <taxon>Methanosarcinales</taxon>
        <taxon>Methanosarcinaceae</taxon>
        <taxon>Methanolobus</taxon>
    </lineage>
</organism>
<sequence length="141" mass="16596">MIEKDRMDIIPIIYVIIVLIYFAFPSIEPFYTITNADDHTHEINISISSYNDEYSWQEYYKLGPGETIEVKKPLSLVIKWLNPFRGEAEIFHSPSEYAYILTLEEYEFSTDFEPGISTSISLELHNKSIEFPIEIIDLKYR</sequence>
<protein>
    <submittedName>
        <fullName evidence="2">Uncharacterized protein</fullName>
    </submittedName>
</protein>
<evidence type="ECO:0000313" key="2">
    <source>
        <dbReference type="EMBL" id="SFM69211.1"/>
    </source>
</evidence>
<dbReference type="RefSeq" id="WP_091936625.1">
    <property type="nucleotide sequence ID" value="NZ_FOUJ01000004.1"/>
</dbReference>
<name>A0A1I4SXQ9_9EURY</name>
<gene>
    <name evidence="2" type="ORF">SAMN04488696_2071</name>
</gene>
<keyword evidence="1" id="KW-1133">Transmembrane helix</keyword>
<keyword evidence="3" id="KW-1185">Reference proteome</keyword>
<dbReference type="OrthoDB" id="141174at2157"/>
<dbReference type="Proteomes" id="UP000198535">
    <property type="component" value="Unassembled WGS sequence"/>
</dbReference>
<feature type="transmembrane region" description="Helical" evidence="1">
    <location>
        <begin position="7"/>
        <end position="24"/>
    </location>
</feature>